<dbReference type="EMBL" id="VOQQ01000001">
    <property type="protein sequence ID" value="TXC64609.1"/>
    <property type="molecule type" value="Genomic_DNA"/>
</dbReference>
<dbReference type="Proteomes" id="UP000321249">
    <property type="component" value="Unassembled WGS sequence"/>
</dbReference>
<evidence type="ECO:0000313" key="1">
    <source>
        <dbReference type="EMBL" id="TXC64609.1"/>
    </source>
</evidence>
<proteinExistence type="predicted"/>
<comment type="caution">
    <text evidence="1">The sequence shown here is derived from an EMBL/GenBank/DDBJ whole genome shotgun (WGS) entry which is preliminary data.</text>
</comment>
<keyword evidence="2" id="KW-1185">Reference proteome</keyword>
<sequence>MPMRAREGMDLRAPAHYVRFPMQFLLTLFALLSAATGALTGARAPQAEVHQSIRAESVAEAGPRVAQAAQTALVGVPARTYAAPARLAPRGPQVLAAAIPLYVDRLIE</sequence>
<dbReference type="RefSeq" id="WP_345171257.1">
    <property type="nucleotide sequence ID" value="NZ_BAABIR010000001.1"/>
</dbReference>
<organism evidence="1 2">
    <name type="scientific">Allosphingosinicella ginsenosidimutans</name>
    <dbReference type="NCBI Taxonomy" id="1176539"/>
    <lineage>
        <taxon>Bacteria</taxon>
        <taxon>Pseudomonadati</taxon>
        <taxon>Pseudomonadota</taxon>
        <taxon>Alphaproteobacteria</taxon>
        <taxon>Sphingomonadales</taxon>
        <taxon>Sphingomonadaceae</taxon>
        <taxon>Allosphingosinicella</taxon>
    </lineage>
</organism>
<accession>A0A5C6TWH3</accession>
<dbReference type="AlphaFoldDB" id="A0A5C6TWH3"/>
<protein>
    <submittedName>
        <fullName evidence="1">Uncharacterized protein</fullName>
    </submittedName>
</protein>
<evidence type="ECO:0000313" key="2">
    <source>
        <dbReference type="Proteomes" id="UP000321249"/>
    </source>
</evidence>
<gene>
    <name evidence="1" type="ORF">FRZ32_13685</name>
</gene>
<name>A0A5C6TWH3_9SPHN</name>
<reference evidence="1 2" key="1">
    <citation type="journal article" date="2015" name="J. Microbiol.">
        <title>Sphingosinicella ginsenosidimutans sp. nov., with ginsenoside converting activity.</title>
        <authorList>
            <person name="Kim J.K."/>
            <person name="Kang M.S."/>
            <person name="Park S.C."/>
            <person name="Kim K.M."/>
            <person name="Choi K."/>
            <person name="Yoon M.H."/>
            <person name="Im W.T."/>
        </authorList>
    </citation>
    <scope>NUCLEOTIDE SEQUENCE [LARGE SCALE GENOMIC DNA]</scope>
    <source>
        <strain evidence="1 2">BS-11</strain>
    </source>
</reference>